<dbReference type="SUPFAM" id="SSF69318">
    <property type="entry name" value="Integrin alpha N-terminal domain"/>
    <property type="match status" value="1"/>
</dbReference>
<name>A0ABV4QL89_9ACTN</name>
<dbReference type="Proteomes" id="UP001569963">
    <property type="component" value="Unassembled WGS sequence"/>
</dbReference>
<dbReference type="InterPro" id="IPR028994">
    <property type="entry name" value="Integrin_alpha_N"/>
</dbReference>
<evidence type="ECO:0008006" key="3">
    <source>
        <dbReference type="Google" id="ProtNLM"/>
    </source>
</evidence>
<proteinExistence type="predicted"/>
<sequence length="273" mass="30473">MTGDQWPDLVARQAGTGELLVYPHVGRWEGAGSWPTPVVAGHGWQIMDWIGVGEVTGDDWVDVIARRADDGVLLVYPHTGAFRGDRTWGDPVVVGHGWGGLRTIVVQDVTLDGFDDLVVRWGRDGDDSTYVYVHSRTFQGVGTWGERERVGEHPLDSWLMATEWSGDDAPDLLHHDFELGTLFLSPHNRAYARENTWSSAPPIQVSGDQWFTYDKVDYLLLADADGDGYEDVLSRQVNGELWAYLNTRRMDGAATLRPPVTIGWGWSSFDMIT</sequence>
<dbReference type="PANTHER" id="PTHR44103">
    <property type="entry name" value="PROPROTEIN CONVERTASE P"/>
    <property type="match status" value="1"/>
</dbReference>
<comment type="caution">
    <text evidence="1">The sequence shown here is derived from an EMBL/GenBank/DDBJ whole genome shotgun (WGS) entry which is preliminary data.</text>
</comment>
<reference evidence="1 2" key="1">
    <citation type="submission" date="2023-11" db="EMBL/GenBank/DDBJ databases">
        <title>Actinomadura monticuli sp. nov., isolated from volcanic ash.</title>
        <authorList>
            <person name="Lee S.D."/>
            <person name="Yang H."/>
            <person name="Kim I.S."/>
        </authorList>
    </citation>
    <scope>NUCLEOTIDE SEQUENCE [LARGE SCALE GENOMIC DNA]</scope>
    <source>
        <strain evidence="1 2">DLS-62</strain>
    </source>
</reference>
<evidence type="ECO:0000313" key="1">
    <source>
        <dbReference type="EMBL" id="MFA1542709.1"/>
    </source>
</evidence>
<evidence type="ECO:0000313" key="2">
    <source>
        <dbReference type="Proteomes" id="UP001569963"/>
    </source>
</evidence>
<dbReference type="EMBL" id="JAXCEI010000013">
    <property type="protein sequence ID" value="MFA1542709.1"/>
    <property type="molecule type" value="Genomic_DNA"/>
</dbReference>
<gene>
    <name evidence="1" type="ORF">SM611_27565</name>
</gene>
<dbReference type="RefSeq" id="WP_371953073.1">
    <property type="nucleotide sequence ID" value="NZ_JAXCEI010000013.1"/>
</dbReference>
<keyword evidence="2" id="KW-1185">Reference proteome</keyword>
<accession>A0ABV4QL89</accession>
<protein>
    <recommendedName>
        <fullName evidence="3">VCBS repeat-containing protein</fullName>
    </recommendedName>
</protein>
<dbReference type="PANTHER" id="PTHR44103:SF1">
    <property type="entry name" value="PROPROTEIN CONVERTASE P"/>
    <property type="match status" value="1"/>
</dbReference>
<organism evidence="1 2">
    <name type="scientific">Actinomadura monticuli</name>
    <dbReference type="NCBI Taxonomy" id="3097367"/>
    <lineage>
        <taxon>Bacteria</taxon>
        <taxon>Bacillati</taxon>
        <taxon>Actinomycetota</taxon>
        <taxon>Actinomycetes</taxon>
        <taxon>Streptosporangiales</taxon>
        <taxon>Thermomonosporaceae</taxon>
        <taxon>Actinomadura</taxon>
    </lineage>
</organism>